<dbReference type="InterPro" id="IPR035901">
    <property type="entry name" value="GIY-YIG_endonuc_sf"/>
</dbReference>
<gene>
    <name evidence="1" type="ORF">H5985_02610</name>
</gene>
<evidence type="ECO:0000313" key="2">
    <source>
        <dbReference type="Proteomes" id="UP000777002"/>
    </source>
</evidence>
<dbReference type="SUPFAM" id="SSF82771">
    <property type="entry name" value="GIY-YIG endonuclease"/>
    <property type="match status" value="1"/>
</dbReference>
<dbReference type="RefSeq" id="WP_205049762.1">
    <property type="nucleotide sequence ID" value="NZ_JACJKX010000003.1"/>
</dbReference>
<reference evidence="1 2" key="1">
    <citation type="journal article" date="2021" name="Sci. Rep.">
        <title>The distribution of antibiotic resistance genes in chicken gut microbiota commensals.</title>
        <authorList>
            <person name="Juricova H."/>
            <person name="Matiasovicova J."/>
            <person name="Kubasova T."/>
            <person name="Cejkova D."/>
            <person name="Rychlik I."/>
        </authorList>
    </citation>
    <scope>NUCLEOTIDE SEQUENCE [LARGE SCALE GENOMIC DNA]</scope>
    <source>
        <strain evidence="1 2">An562</strain>
    </source>
</reference>
<comment type="caution">
    <text evidence="1">The sequence shown here is derived from an EMBL/GenBank/DDBJ whole genome shotgun (WGS) entry which is preliminary data.</text>
</comment>
<name>A0ABS2GRT1_9BURK</name>
<dbReference type="Gene3D" id="3.40.1440.10">
    <property type="entry name" value="GIY-YIG endonuclease"/>
    <property type="match status" value="1"/>
</dbReference>
<sequence length="109" mass="12953">MSNRKVLNFRGKNGHIYHFQVYGKNEQLPSTAALYAFMNYSNGEWRVLYIGQTIDLPERMESHHKWHEAERLGFNYLAVCLDVSLLMIDDDEKNLIQFYNPPCNEQLRR</sequence>
<evidence type="ECO:0000313" key="1">
    <source>
        <dbReference type="EMBL" id="MBM6928161.1"/>
    </source>
</evidence>
<proteinExistence type="predicted"/>
<evidence type="ECO:0008006" key="3">
    <source>
        <dbReference type="Google" id="ProtNLM"/>
    </source>
</evidence>
<keyword evidence="2" id="KW-1185">Reference proteome</keyword>
<accession>A0ABS2GRT1</accession>
<dbReference type="EMBL" id="JACJKX010000003">
    <property type="protein sequence ID" value="MBM6928161.1"/>
    <property type="molecule type" value="Genomic_DNA"/>
</dbReference>
<protein>
    <recommendedName>
        <fullName evidence="3">GIY-YIG domain-containing protein</fullName>
    </recommendedName>
</protein>
<organism evidence="1 2">
    <name type="scientific">Parasutterella secunda</name>
    <dbReference type="NCBI Taxonomy" id="626947"/>
    <lineage>
        <taxon>Bacteria</taxon>
        <taxon>Pseudomonadati</taxon>
        <taxon>Pseudomonadota</taxon>
        <taxon>Betaproteobacteria</taxon>
        <taxon>Burkholderiales</taxon>
        <taxon>Sutterellaceae</taxon>
        <taxon>Parasutterella</taxon>
    </lineage>
</organism>
<dbReference type="Proteomes" id="UP000777002">
    <property type="component" value="Unassembled WGS sequence"/>
</dbReference>